<comment type="caution">
    <text evidence="2">The sequence shown here is derived from an EMBL/GenBank/DDBJ whole genome shotgun (WGS) entry which is preliminary data.</text>
</comment>
<feature type="transmembrane region" description="Helical" evidence="1">
    <location>
        <begin position="20"/>
        <end position="42"/>
    </location>
</feature>
<keyword evidence="1" id="KW-1133">Transmembrane helix</keyword>
<dbReference type="OrthoDB" id="6177203at2"/>
<dbReference type="Proteomes" id="UP000235547">
    <property type="component" value="Unassembled WGS sequence"/>
</dbReference>
<keyword evidence="1" id="KW-0472">Membrane</keyword>
<keyword evidence="1" id="KW-0812">Transmembrane</keyword>
<keyword evidence="3" id="KW-1185">Reference proteome</keyword>
<organism evidence="2 3">
    <name type="scientific">Halomonas urumqiensis</name>
    <dbReference type="NCBI Taxonomy" id="1684789"/>
    <lineage>
        <taxon>Bacteria</taxon>
        <taxon>Pseudomonadati</taxon>
        <taxon>Pseudomonadota</taxon>
        <taxon>Gammaproteobacteria</taxon>
        <taxon>Oceanospirillales</taxon>
        <taxon>Halomonadaceae</taxon>
        <taxon>Halomonas</taxon>
    </lineage>
</organism>
<dbReference type="AlphaFoldDB" id="A0A2N7UNI3"/>
<reference evidence="2 3" key="1">
    <citation type="submission" date="2018-01" db="EMBL/GenBank/DDBJ databases">
        <title>Halomonas endophytica sp. nov., isolated from storage liquid in the stems of Populus euphratica.</title>
        <authorList>
            <person name="Chen C."/>
        </authorList>
    </citation>
    <scope>NUCLEOTIDE SEQUENCE [LARGE SCALE GENOMIC DNA]</scope>
    <source>
        <strain evidence="2 3">BZ-SZ-XJ27</strain>
    </source>
</reference>
<dbReference type="EMBL" id="PNRG01000005">
    <property type="protein sequence ID" value="PMR82004.1"/>
    <property type="molecule type" value="Genomic_DNA"/>
</dbReference>
<accession>A0A2N7UNI3</accession>
<sequence length="95" mass="11133">MESAKEYFKWSSFAKRQAKFSLVIVAGVLFFWNSVAIGEWAYALFGGELRGYGPPQQRWHRVLAMGFVGMYIVGTVLGVINMWRYRKYPEYYDDE</sequence>
<protein>
    <submittedName>
        <fullName evidence="2">Uncharacterized protein</fullName>
    </submittedName>
</protein>
<evidence type="ECO:0000313" key="2">
    <source>
        <dbReference type="EMBL" id="PMR82004.1"/>
    </source>
</evidence>
<evidence type="ECO:0000256" key="1">
    <source>
        <dbReference type="SAM" id="Phobius"/>
    </source>
</evidence>
<name>A0A2N7UNI3_9GAMM</name>
<proteinExistence type="predicted"/>
<evidence type="ECO:0000313" key="3">
    <source>
        <dbReference type="Proteomes" id="UP000235547"/>
    </source>
</evidence>
<gene>
    <name evidence="2" type="ORF">C1H70_02020</name>
</gene>
<feature type="transmembrane region" description="Helical" evidence="1">
    <location>
        <begin position="62"/>
        <end position="83"/>
    </location>
</feature>
<dbReference type="RefSeq" id="WP_102586675.1">
    <property type="nucleotide sequence ID" value="NZ_BNAE01000002.1"/>
</dbReference>